<gene>
    <name evidence="1" type="ORF">F8C67_13660</name>
</gene>
<dbReference type="Proteomes" id="UP000468650">
    <property type="component" value="Unassembled WGS sequence"/>
</dbReference>
<protein>
    <submittedName>
        <fullName evidence="1">Uncharacterized protein</fullName>
    </submittedName>
</protein>
<keyword evidence="2" id="KW-1185">Reference proteome</keyword>
<evidence type="ECO:0000313" key="1">
    <source>
        <dbReference type="EMBL" id="KAB2805376.1"/>
    </source>
</evidence>
<organism evidence="1 2">
    <name type="scientific">Phaeocystidibacter luteus</name>
    <dbReference type="NCBI Taxonomy" id="911197"/>
    <lineage>
        <taxon>Bacteria</taxon>
        <taxon>Pseudomonadati</taxon>
        <taxon>Bacteroidota</taxon>
        <taxon>Flavobacteriia</taxon>
        <taxon>Flavobacteriales</taxon>
        <taxon>Phaeocystidibacteraceae</taxon>
        <taxon>Phaeocystidibacter</taxon>
    </lineage>
</organism>
<reference evidence="1 2" key="1">
    <citation type="submission" date="2019-09" db="EMBL/GenBank/DDBJ databases">
        <title>Genomes of family Cryomorphaceae.</title>
        <authorList>
            <person name="Bowman J.P."/>
        </authorList>
    </citation>
    <scope>NUCLEOTIDE SEQUENCE [LARGE SCALE GENOMIC DNA]</scope>
    <source>
        <strain evidence="1 2">LMG 25704</strain>
    </source>
</reference>
<accession>A0A6N6RDX6</accession>
<comment type="caution">
    <text evidence="1">The sequence shown here is derived from an EMBL/GenBank/DDBJ whole genome shotgun (WGS) entry which is preliminary data.</text>
</comment>
<name>A0A6N6RDX6_9FLAO</name>
<dbReference type="RefSeq" id="WP_151668426.1">
    <property type="nucleotide sequence ID" value="NZ_WBVO01000015.1"/>
</dbReference>
<evidence type="ECO:0000313" key="2">
    <source>
        <dbReference type="Proteomes" id="UP000468650"/>
    </source>
</evidence>
<dbReference type="EMBL" id="WBVO01000015">
    <property type="protein sequence ID" value="KAB2805376.1"/>
    <property type="molecule type" value="Genomic_DNA"/>
</dbReference>
<sequence>MRDVSERFIRFDETSLMRDTADYEAFRFTYQESRRLPVVIRLEKRGDECLLFVKKEIDDWPSTIAEIEEYPPASIGVSKWNEVSALLDSIEFWTTMPTDSCEAPYDYNSWLIEGKKDTHYHLMHGDNLKQVNYPDWWKLTALIKGFE</sequence>
<proteinExistence type="predicted"/>
<dbReference type="OrthoDB" id="185897at2"/>
<dbReference type="AlphaFoldDB" id="A0A6N6RDX6"/>